<evidence type="ECO:0000256" key="2">
    <source>
        <dbReference type="ARBA" id="ARBA00022603"/>
    </source>
</evidence>
<dbReference type="Pfam" id="PF12833">
    <property type="entry name" value="HTH_18"/>
    <property type="match status" value="1"/>
</dbReference>
<sequence>MLNLPIPIIQKARIARDPRFDGLFFIGVKTTGIFCRPICKARMPLEKNVAYYNNAITAMNAGFRPCLMCRPDSAPGSYAWKGVETTVERGVKLLSAHLSLSIAEIADKLGISTRYFTKLFEQHLQISPKRYQLLTRLLFAKQLLHESSLPIEQVAQACGFNAAKPLQHHMKLNTGLTPSQIRRSNRAKAETEASKVTIHLSYRPPYQWQHIRDFFKLRQIESNEKVENDSICKVLRFGESRVLFHAVHQPEKNRFEVTFSLTDLRLLKTGIASLKKMLDLNCEPNAIHDALIQAGMPPQNVLNGLRLPGIIDKFEAGCRAIVGQQVSVKAAIGQLNLLQNTLNKNQKNKGPGSLKNAPHPDSNQVAFESLGLIGFVTAKQVAEADLSFLKMPNARKETLKAFAQFMLEQPEASIDEWLHIKGIGAWTVNYVTMRTSDSPDTFLATDLVVKNQIKQLADRQVGVKQELAAPWRSYLTLSLWNLSNGAPTPSENVKKEALYE</sequence>
<dbReference type="eggNOG" id="COG0122">
    <property type="taxonomic scope" value="Bacteria"/>
</dbReference>
<dbReference type="Gene3D" id="3.40.10.10">
    <property type="entry name" value="DNA Methylphosphotriester Repair Domain"/>
    <property type="match status" value="1"/>
</dbReference>
<dbReference type="InterPro" id="IPR009057">
    <property type="entry name" value="Homeodomain-like_sf"/>
</dbReference>
<dbReference type="Gene3D" id="3.30.310.20">
    <property type="entry name" value="DNA-3-methyladenine glycosylase AlkA, N-terminal domain"/>
    <property type="match status" value="1"/>
</dbReference>
<dbReference type="GO" id="GO:0008725">
    <property type="term" value="F:DNA-3-methyladenine glycosylase activity"/>
    <property type="evidence" value="ECO:0007669"/>
    <property type="project" value="TreeGrafter"/>
</dbReference>
<dbReference type="AlphaFoldDB" id="G4QN16"/>
<dbReference type="InterPro" id="IPR035451">
    <property type="entry name" value="Ada-like_dom_sf"/>
</dbReference>
<evidence type="ECO:0000256" key="7">
    <source>
        <dbReference type="ARBA" id="ARBA00023204"/>
    </source>
</evidence>
<dbReference type="GO" id="GO:0043916">
    <property type="term" value="F:DNA-7-methylguanine glycosylase activity"/>
    <property type="evidence" value="ECO:0007669"/>
    <property type="project" value="TreeGrafter"/>
</dbReference>
<dbReference type="GO" id="GO:0006307">
    <property type="term" value="P:DNA alkylation repair"/>
    <property type="evidence" value="ECO:0007669"/>
    <property type="project" value="TreeGrafter"/>
</dbReference>
<reference evidence="9 10" key="1">
    <citation type="journal article" date="2011" name="J. Bacteriol.">
        <title>Complete genome sequence of seawater bacterium Glaciecola nitratireducens FR1064T.</title>
        <authorList>
            <person name="Bian F."/>
            <person name="Qin Q.L."/>
            <person name="Xie B.B."/>
            <person name="Shu Y.L."/>
            <person name="Zhang X.Y."/>
            <person name="Yu Y."/>
            <person name="Chen B."/>
            <person name="Chen X.L."/>
            <person name="Zhou B.C."/>
            <person name="Zhang Y.Z."/>
        </authorList>
    </citation>
    <scope>NUCLEOTIDE SEQUENCE [LARGE SCALE GENOMIC DNA]</scope>
    <source>
        <strain evidence="10">JCM 12485 / KCTC 12276 / FR1064</strain>
    </source>
</reference>
<evidence type="ECO:0000313" key="10">
    <source>
        <dbReference type="Proteomes" id="UP000009282"/>
    </source>
</evidence>
<dbReference type="GO" id="GO:0008270">
    <property type="term" value="F:zinc ion binding"/>
    <property type="evidence" value="ECO:0007669"/>
    <property type="project" value="InterPro"/>
</dbReference>
<dbReference type="SMART" id="SM00342">
    <property type="entry name" value="HTH_ARAC"/>
    <property type="match status" value="1"/>
</dbReference>
<keyword evidence="2" id="KW-0808">Transferase</keyword>
<dbReference type="Gene3D" id="1.10.1670.10">
    <property type="entry name" value="Helix-hairpin-Helix base-excision DNA repair enzymes (C-terminal)"/>
    <property type="match status" value="1"/>
</dbReference>
<evidence type="ECO:0000256" key="6">
    <source>
        <dbReference type="ARBA" id="ARBA00023163"/>
    </source>
</evidence>
<keyword evidence="4" id="KW-0805">Transcription regulation</keyword>
<dbReference type="SUPFAM" id="SSF57884">
    <property type="entry name" value="Ada DNA repair protein, N-terminal domain (N-Ada 10)"/>
    <property type="match status" value="1"/>
</dbReference>
<dbReference type="GO" id="GO:0005737">
    <property type="term" value="C:cytoplasm"/>
    <property type="evidence" value="ECO:0007669"/>
    <property type="project" value="TreeGrafter"/>
</dbReference>
<organism evidence="9 10">
    <name type="scientific">Glaciecola nitratireducens (strain JCM 12485 / KCTC 12276 / FR1064)</name>
    <dbReference type="NCBI Taxonomy" id="1085623"/>
    <lineage>
        <taxon>Bacteria</taxon>
        <taxon>Pseudomonadati</taxon>
        <taxon>Pseudomonadota</taxon>
        <taxon>Gammaproteobacteria</taxon>
        <taxon>Alteromonadales</taxon>
        <taxon>Alteromonadaceae</taxon>
        <taxon>Brumicola</taxon>
    </lineage>
</organism>
<dbReference type="Proteomes" id="UP000009282">
    <property type="component" value="Chromosome"/>
</dbReference>
<protein>
    <submittedName>
        <fullName evidence="9">AraC family transcriptional regulator</fullName>
    </submittedName>
</protein>
<dbReference type="PANTHER" id="PTHR43003:SF13">
    <property type="entry name" value="DNA-3-METHYLADENINE GLYCOSYLASE 2"/>
    <property type="match status" value="1"/>
</dbReference>
<dbReference type="GO" id="GO:0008168">
    <property type="term" value="F:methyltransferase activity"/>
    <property type="evidence" value="ECO:0007669"/>
    <property type="project" value="UniProtKB-KW"/>
</dbReference>
<dbReference type="PROSITE" id="PS01124">
    <property type="entry name" value="HTH_ARAC_FAMILY_2"/>
    <property type="match status" value="1"/>
</dbReference>
<proteinExistence type="predicted"/>
<keyword evidence="7" id="KW-0234">DNA repair</keyword>
<dbReference type="InterPro" id="IPR011257">
    <property type="entry name" value="DNA_glycosylase"/>
</dbReference>
<name>G4QN16_GLANF</name>
<accession>G4QN16</accession>
<keyword evidence="2" id="KW-0489">Methyltransferase</keyword>
<dbReference type="Pfam" id="PF06029">
    <property type="entry name" value="AlkA_N"/>
    <property type="match status" value="1"/>
</dbReference>
<evidence type="ECO:0000256" key="3">
    <source>
        <dbReference type="ARBA" id="ARBA00022763"/>
    </source>
</evidence>
<dbReference type="KEGG" id="gni:GNIT_3341"/>
<dbReference type="eggNOG" id="COG2169">
    <property type="taxonomic scope" value="Bacteria"/>
</dbReference>
<dbReference type="PANTHER" id="PTHR43003">
    <property type="entry name" value="DNA-3-METHYLADENINE GLYCOSYLASE"/>
    <property type="match status" value="1"/>
</dbReference>
<dbReference type="RefSeq" id="WP_014110306.1">
    <property type="nucleotide sequence ID" value="NC_016041.1"/>
</dbReference>
<dbReference type="HOGENOM" id="CLU_000445_72_6_6"/>
<dbReference type="SUPFAM" id="SSF48150">
    <property type="entry name" value="DNA-glycosylase"/>
    <property type="match status" value="1"/>
</dbReference>
<dbReference type="GO" id="GO:0032259">
    <property type="term" value="P:methylation"/>
    <property type="evidence" value="ECO:0007669"/>
    <property type="project" value="UniProtKB-KW"/>
</dbReference>
<dbReference type="GO" id="GO:0003700">
    <property type="term" value="F:DNA-binding transcription factor activity"/>
    <property type="evidence" value="ECO:0007669"/>
    <property type="project" value="InterPro"/>
</dbReference>
<dbReference type="STRING" id="1085623.GNIT_3341"/>
<evidence type="ECO:0000313" key="9">
    <source>
        <dbReference type="EMBL" id="AEP31435.1"/>
    </source>
</evidence>
<dbReference type="Gene3D" id="1.10.340.30">
    <property type="entry name" value="Hypothetical protein, domain 2"/>
    <property type="match status" value="1"/>
</dbReference>
<dbReference type="GO" id="GO:0043565">
    <property type="term" value="F:sequence-specific DNA binding"/>
    <property type="evidence" value="ECO:0007669"/>
    <property type="project" value="InterPro"/>
</dbReference>
<dbReference type="InterPro" id="IPR010316">
    <property type="entry name" value="AlkA_N"/>
</dbReference>
<keyword evidence="3" id="KW-0227">DNA damage</keyword>
<evidence type="ECO:0000256" key="5">
    <source>
        <dbReference type="ARBA" id="ARBA00023159"/>
    </source>
</evidence>
<dbReference type="EMBL" id="CP003060">
    <property type="protein sequence ID" value="AEP31435.1"/>
    <property type="molecule type" value="Genomic_DNA"/>
</dbReference>
<comment type="cofactor">
    <cofactor evidence="1">
        <name>Zn(2+)</name>
        <dbReference type="ChEBI" id="CHEBI:29105"/>
    </cofactor>
</comment>
<dbReference type="GO" id="GO:0032993">
    <property type="term" value="C:protein-DNA complex"/>
    <property type="evidence" value="ECO:0007669"/>
    <property type="project" value="TreeGrafter"/>
</dbReference>
<evidence type="ECO:0000256" key="1">
    <source>
        <dbReference type="ARBA" id="ARBA00001947"/>
    </source>
</evidence>
<keyword evidence="10" id="KW-1185">Reference proteome</keyword>
<gene>
    <name evidence="9" type="ordered locus">GNIT_3341</name>
</gene>
<dbReference type="InterPro" id="IPR018060">
    <property type="entry name" value="HTH_AraC"/>
</dbReference>
<dbReference type="Pfam" id="PF02805">
    <property type="entry name" value="Ada_Zn_binding"/>
    <property type="match status" value="1"/>
</dbReference>
<dbReference type="InterPro" id="IPR023170">
    <property type="entry name" value="HhH_base_excis_C"/>
</dbReference>
<evidence type="ECO:0000256" key="4">
    <source>
        <dbReference type="ARBA" id="ARBA00023015"/>
    </source>
</evidence>
<dbReference type="SUPFAM" id="SSF46689">
    <property type="entry name" value="Homeodomain-like"/>
    <property type="match status" value="2"/>
</dbReference>
<dbReference type="InterPro" id="IPR037046">
    <property type="entry name" value="AlkA_N_sf"/>
</dbReference>
<dbReference type="InterPro" id="IPR004026">
    <property type="entry name" value="Ada_DNA_repair_Zn-bd"/>
</dbReference>
<dbReference type="GO" id="GO:0006285">
    <property type="term" value="P:base-excision repair, AP site formation"/>
    <property type="evidence" value="ECO:0007669"/>
    <property type="project" value="TreeGrafter"/>
</dbReference>
<dbReference type="InterPro" id="IPR051912">
    <property type="entry name" value="Alkylbase_DNA_Glycosylase/TA"/>
</dbReference>
<keyword evidence="6" id="KW-0804">Transcription</keyword>
<dbReference type="SUPFAM" id="SSF55945">
    <property type="entry name" value="TATA-box binding protein-like"/>
    <property type="match status" value="1"/>
</dbReference>
<feature type="domain" description="HTH araC/xylS-type" evidence="8">
    <location>
        <begin position="81"/>
        <end position="184"/>
    </location>
</feature>
<evidence type="ECO:0000259" key="8">
    <source>
        <dbReference type="PROSITE" id="PS01124"/>
    </source>
</evidence>
<dbReference type="SMART" id="SM01009">
    <property type="entry name" value="AlkA_N"/>
    <property type="match status" value="1"/>
</dbReference>
<dbReference type="GO" id="GO:0032131">
    <property type="term" value="F:alkylated DNA binding"/>
    <property type="evidence" value="ECO:0007669"/>
    <property type="project" value="TreeGrafter"/>
</dbReference>
<dbReference type="Gene3D" id="1.10.10.60">
    <property type="entry name" value="Homeodomain-like"/>
    <property type="match status" value="1"/>
</dbReference>
<keyword evidence="5" id="KW-0010">Activator</keyword>